<dbReference type="Pfam" id="PF02152">
    <property type="entry name" value="FolB"/>
    <property type="match status" value="1"/>
</dbReference>
<dbReference type="UniPathway" id="UPA00077">
    <property type="reaction ID" value="UER00154"/>
</dbReference>
<evidence type="ECO:0000256" key="2">
    <source>
        <dbReference type="ARBA" id="ARBA00005013"/>
    </source>
</evidence>
<dbReference type="NCBIfam" id="TIGR00526">
    <property type="entry name" value="folB_dom"/>
    <property type="match status" value="1"/>
</dbReference>
<dbReference type="EC" id="4.1.2.25" evidence="6"/>
<comment type="pathway">
    <text evidence="2 6">Cofactor biosynthesis; tetrahydrofolate biosynthesis; 2-amino-4-hydroxy-6-hydroxymethyl-7,8-dihydropteridine diphosphate from 7,8-dihydroneopterin triphosphate: step 3/4.</text>
</comment>
<dbReference type="OrthoDB" id="9803748at2"/>
<protein>
    <recommendedName>
        <fullName evidence="6">7,8-dihydroneopterin aldolase</fullName>
        <ecNumber evidence="6">4.1.2.25</ecNumber>
    </recommendedName>
</protein>
<sequence>MGDMIHLQNLRVYGYTGFLPEEQALGQWFAVDVCLKLSLEIAGQSDHIQDTLDYRSVIDQVKTTIETERFHLLERLTYVLVEKVLAFPLVQAVTLRVTKVAPPIPDFTGSISIELHRVKVQVQS</sequence>
<dbReference type="SMART" id="SM00905">
    <property type="entry name" value="FolB"/>
    <property type="match status" value="1"/>
</dbReference>
<dbReference type="InterPro" id="IPR043133">
    <property type="entry name" value="GTP-CH-I_C/QueF"/>
</dbReference>
<organism evidence="8 9">
    <name type="scientific">Gloeomargarita lithophora Alchichica-D10</name>
    <dbReference type="NCBI Taxonomy" id="1188229"/>
    <lineage>
        <taxon>Bacteria</taxon>
        <taxon>Bacillati</taxon>
        <taxon>Cyanobacteriota</taxon>
        <taxon>Cyanophyceae</taxon>
        <taxon>Gloeomargaritales</taxon>
        <taxon>Gloeomargaritaceae</taxon>
        <taxon>Gloeomargarita</taxon>
    </lineage>
</organism>
<proteinExistence type="inferred from homology"/>
<dbReference type="EMBL" id="CP017675">
    <property type="protein sequence ID" value="APB32440.1"/>
    <property type="molecule type" value="Genomic_DNA"/>
</dbReference>
<reference evidence="8 9" key="1">
    <citation type="submission" date="2016-10" db="EMBL/GenBank/DDBJ databases">
        <title>Description of Gloeomargarita lithophora gen. nov., sp. nov., a thylakoid-bearing basal-branching cyanobacterium with intracellular carbonates, and proposal for Gloeomargaritales ord. nov.</title>
        <authorList>
            <person name="Moreira D."/>
            <person name="Tavera R."/>
            <person name="Benzerara K."/>
            <person name="Skouri-Panet F."/>
            <person name="Couradeau E."/>
            <person name="Gerard E."/>
            <person name="Loussert C."/>
            <person name="Novelo E."/>
            <person name="Zivanovic Y."/>
            <person name="Lopez-Garcia P."/>
        </authorList>
    </citation>
    <scope>NUCLEOTIDE SEQUENCE [LARGE SCALE GENOMIC DNA]</scope>
    <source>
        <strain evidence="8 9">D10</strain>
    </source>
</reference>
<evidence type="ECO:0000256" key="3">
    <source>
        <dbReference type="ARBA" id="ARBA00005708"/>
    </source>
</evidence>
<feature type="domain" description="Dihydroneopterin aldolase/epimerase" evidence="7">
    <location>
        <begin position="5"/>
        <end position="117"/>
    </location>
</feature>
<dbReference type="GO" id="GO:0046654">
    <property type="term" value="P:tetrahydrofolate biosynthetic process"/>
    <property type="evidence" value="ECO:0007669"/>
    <property type="project" value="UniProtKB-UniRule"/>
</dbReference>
<dbReference type="CDD" id="cd00534">
    <property type="entry name" value="DHNA_DHNTPE"/>
    <property type="match status" value="1"/>
</dbReference>
<keyword evidence="5 6" id="KW-0456">Lyase</keyword>
<dbReference type="PANTHER" id="PTHR42844">
    <property type="entry name" value="DIHYDRONEOPTERIN ALDOLASE 1-RELATED"/>
    <property type="match status" value="1"/>
</dbReference>
<dbReference type="STRING" id="1188229.GlitD10_0139"/>
<evidence type="ECO:0000259" key="7">
    <source>
        <dbReference type="SMART" id="SM00905"/>
    </source>
</evidence>
<keyword evidence="9" id="KW-1185">Reference proteome</keyword>
<dbReference type="InterPro" id="IPR006156">
    <property type="entry name" value="Dihydroneopterin_aldolase"/>
</dbReference>
<accession>A0A1J0A924</accession>
<comment type="similarity">
    <text evidence="3 6">Belongs to the DHNA family.</text>
</comment>
<evidence type="ECO:0000256" key="6">
    <source>
        <dbReference type="RuleBase" id="RU362079"/>
    </source>
</evidence>
<evidence type="ECO:0000313" key="8">
    <source>
        <dbReference type="EMBL" id="APB32440.1"/>
    </source>
</evidence>
<gene>
    <name evidence="8" type="primary">folB</name>
    <name evidence="8" type="ORF">GlitD10_0139</name>
</gene>
<dbReference type="InterPro" id="IPR006157">
    <property type="entry name" value="FolB_dom"/>
</dbReference>
<dbReference type="NCBIfam" id="TIGR00525">
    <property type="entry name" value="folB"/>
    <property type="match status" value="1"/>
</dbReference>
<dbReference type="GO" id="GO:0046656">
    <property type="term" value="P:folic acid biosynthetic process"/>
    <property type="evidence" value="ECO:0007669"/>
    <property type="project" value="UniProtKB-UniRule"/>
</dbReference>
<evidence type="ECO:0000256" key="4">
    <source>
        <dbReference type="ARBA" id="ARBA00022909"/>
    </source>
</evidence>
<dbReference type="PANTHER" id="PTHR42844:SF1">
    <property type="entry name" value="DIHYDRONEOPTERIN ALDOLASE 1-RELATED"/>
    <property type="match status" value="1"/>
</dbReference>
<evidence type="ECO:0000256" key="5">
    <source>
        <dbReference type="ARBA" id="ARBA00023239"/>
    </source>
</evidence>
<dbReference type="RefSeq" id="WP_071453178.1">
    <property type="nucleotide sequence ID" value="NZ_CP017675.1"/>
</dbReference>
<evidence type="ECO:0000313" key="9">
    <source>
        <dbReference type="Proteomes" id="UP000180235"/>
    </source>
</evidence>
<dbReference type="Proteomes" id="UP000180235">
    <property type="component" value="Chromosome"/>
</dbReference>
<evidence type="ECO:0000256" key="1">
    <source>
        <dbReference type="ARBA" id="ARBA00001353"/>
    </source>
</evidence>
<dbReference type="GO" id="GO:0005737">
    <property type="term" value="C:cytoplasm"/>
    <property type="evidence" value="ECO:0007669"/>
    <property type="project" value="TreeGrafter"/>
</dbReference>
<dbReference type="Gene3D" id="3.30.1130.10">
    <property type="match status" value="1"/>
</dbReference>
<comment type="function">
    <text evidence="6">Catalyzes the conversion of 7,8-dihydroneopterin to 6-hydroxymethyl-7,8-dihydropterin.</text>
</comment>
<dbReference type="AlphaFoldDB" id="A0A1J0A924"/>
<comment type="catalytic activity">
    <reaction evidence="1 6">
        <text>7,8-dihydroneopterin = 6-hydroxymethyl-7,8-dihydropterin + glycolaldehyde</text>
        <dbReference type="Rhea" id="RHEA:10540"/>
        <dbReference type="ChEBI" id="CHEBI:17001"/>
        <dbReference type="ChEBI" id="CHEBI:17071"/>
        <dbReference type="ChEBI" id="CHEBI:44841"/>
        <dbReference type="EC" id="4.1.2.25"/>
    </reaction>
</comment>
<name>A0A1J0A924_9CYAN</name>
<keyword evidence="4 6" id="KW-0289">Folate biosynthesis</keyword>
<dbReference type="GO" id="GO:0004150">
    <property type="term" value="F:dihydroneopterin aldolase activity"/>
    <property type="evidence" value="ECO:0007669"/>
    <property type="project" value="UniProtKB-UniRule"/>
</dbReference>
<dbReference type="KEGG" id="glt:GlitD10_0139"/>
<dbReference type="SUPFAM" id="SSF55620">
    <property type="entry name" value="Tetrahydrobiopterin biosynthesis enzymes-like"/>
    <property type="match status" value="1"/>
</dbReference>